<evidence type="ECO:0000313" key="1">
    <source>
        <dbReference type="EMBL" id="WEK46873.1"/>
    </source>
</evidence>
<sequence>MIDSADNCLTHAATARIAAEGPMLENVRRKHLASAKAWEELAAILKSRPRANLPTITTR</sequence>
<name>A0AAJ5X5I9_9SPHN</name>
<reference evidence="1" key="1">
    <citation type="submission" date="2023-03" db="EMBL/GenBank/DDBJ databases">
        <title>Andean soil-derived lignocellulolytic bacterial consortium as a source of novel taxa and putative plastic-active enzymes.</title>
        <authorList>
            <person name="Diaz-Garcia L."/>
            <person name="Chuvochina M."/>
            <person name="Feuerriegel G."/>
            <person name="Bunk B."/>
            <person name="Sproer C."/>
            <person name="Streit W.R."/>
            <person name="Rodriguez L.M."/>
            <person name="Overmann J."/>
            <person name="Jimenez D.J."/>
        </authorList>
    </citation>
    <scope>NUCLEOTIDE SEQUENCE</scope>
    <source>
        <strain evidence="1">MAG 26</strain>
    </source>
</reference>
<dbReference type="Proteomes" id="UP001218362">
    <property type="component" value="Chromosome"/>
</dbReference>
<dbReference type="KEGG" id="acob:P0Y56_00890"/>
<proteinExistence type="predicted"/>
<evidence type="ECO:0000313" key="2">
    <source>
        <dbReference type="Proteomes" id="UP001218362"/>
    </source>
</evidence>
<dbReference type="EMBL" id="CP119316">
    <property type="protein sequence ID" value="WEK46873.1"/>
    <property type="molecule type" value="Genomic_DNA"/>
</dbReference>
<dbReference type="AlphaFoldDB" id="A0AAJ5X5I9"/>
<protein>
    <submittedName>
        <fullName evidence="1">Uncharacterized protein</fullName>
    </submittedName>
</protein>
<accession>A0AAJ5X5I9</accession>
<gene>
    <name evidence="1" type="ORF">P0Y56_00890</name>
</gene>
<organism evidence="1 2">
    <name type="scientific">Candidatus Andeanibacterium colombiense</name>
    <dbReference type="NCBI Taxonomy" id="3121345"/>
    <lineage>
        <taxon>Bacteria</taxon>
        <taxon>Pseudomonadati</taxon>
        <taxon>Pseudomonadota</taxon>
        <taxon>Alphaproteobacteria</taxon>
        <taxon>Sphingomonadales</taxon>
        <taxon>Sphingomonadaceae</taxon>
        <taxon>Candidatus Andeanibacterium</taxon>
    </lineage>
</organism>